<dbReference type="InterPro" id="IPR003382">
    <property type="entry name" value="Flavoprotein"/>
</dbReference>
<protein>
    <recommendedName>
        <fullName evidence="3">Coenzyme A biosynthesis bifunctional protein CoaBC</fullName>
    </recommendedName>
    <alternativeName>
        <fullName evidence="3">DNA/pantothenate metabolism flavoprotein</fullName>
    </alternativeName>
    <alternativeName>
        <fullName evidence="3">Phosphopantothenoylcysteine synthetase/decarboxylase</fullName>
        <shortName evidence="3">PPCS-PPCDC</shortName>
    </alternativeName>
    <domain>
        <recommendedName>
            <fullName evidence="3">Phosphopantothenoylcysteine decarboxylase</fullName>
            <shortName evidence="3">PPC decarboxylase</shortName>
            <shortName evidence="3">PPC-DC</shortName>
            <ecNumber evidence="3">4.1.1.36</ecNumber>
        </recommendedName>
        <alternativeName>
            <fullName evidence="3">CoaC</fullName>
        </alternativeName>
    </domain>
    <domain>
        <recommendedName>
            <fullName evidence="3">Phosphopantothenate--cysteine ligase</fullName>
            <ecNumber evidence="3">6.3.2.5</ecNumber>
        </recommendedName>
        <alternativeName>
            <fullName evidence="3">CoaB</fullName>
        </alternativeName>
        <alternativeName>
            <fullName evidence="3">Phosphopantothenoylcysteine synthetase</fullName>
            <shortName evidence="3">PPC synthetase</shortName>
            <shortName evidence="3">PPC-S</shortName>
        </alternativeName>
    </domain>
</protein>
<keyword evidence="3 4" id="KW-0288">FMN</keyword>
<dbReference type="GO" id="GO:0015937">
    <property type="term" value="P:coenzyme A biosynthetic process"/>
    <property type="evidence" value="ECO:0007669"/>
    <property type="project" value="UniProtKB-UniRule"/>
</dbReference>
<sequence>MDISQNLLKNKKIILAVTGSIAVYKSLELARLFVKSGAEVRVVMSEAAKKFVTPLTFETLTSNKVLDDTNEDWTSYHNHIKLAQWADIMVIAPATANTIAKLANAIADNILLQVALAYPDVKILAPSANTNMLQHPISQANLKMLAIANFTIVDTQTKELACKTTGDGAMAEPLDIFYETARELLKDQFWSDRMVMVTGGGTIEKIDDVRYLSNFSSGKMAAAVATALYLKGADVNLISTKLSDDLPKNMHKIHVEDSAEMMEYLVDSIRIAKKGKISKATLMRDEHIHRIEKTPYLFMAAAVSDYIPAFTQSGKLKKDILGDEWELALKKNVDILGSINKEGIKVVGFKAEMDPQSAKTNATNMLENKGIDAVCLNILQNSSSFGTDTNEIEFITKENSVMLPRAAKLELSFEILENAKELESSDE</sequence>
<dbReference type="GO" id="GO:0004633">
    <property type="term" value="F:phosphopantothenoylcysteine decarboxylase activity"/>
    <property type="evidence" value="ECO:0007669"/>
    <property type="project" value="UniProtKB-UniRule"/>
</dbReference>
<dbReference type="GO" id="GO:0015941">
    <property type="term" value="P:pantothenate catabolic process"/>
    <property type="evidence" value="ECO:0007669"/>
    <property type="project" value="InterPro"/>
</dbReference>
<keyword evidence="1 3" id="KW-0210">Decarboxylase</keyword>
<dbReference type="UniPathway" id="UPA00241">
    <property type="reaction ID" value="UER00353"/>
</dbReference>
<comment type="function">
    <text evidence="4">Catalyzes two steps in the biosynthesis of coenzyme A. In the first step cysteine is conjugated to 4'-phosphopantothenate to form 4-phosphopantothenoylcysteine, in the latter compound is decarboxylated to form 4'-phosphopantotheine.</text>
</comment>
<dbReference type="SUPFAM" id="SSF102645">
    <property type="entry name" value="CoaB-like"/>
    <property type="match status" value="1"/>
</dbReference>
<dbReference type="Gene3D" id="3.40.50.1950">
    <property type="entry name" value="Flavin prenyltransferase-like"/>
    <property type="match status" value="1"/>
</dbReference>
<dbReference type="AlphaFoldDB" id="A0A7M1AUS3"/>
<reference evidence="7 8" key="1">
    <citation type="submission" date="2019-06" db="EMBL/GenBank/DDBJ databases">
        <title>Sulfurimonas gotlandica sp. nov., a chemoautotrophic and psychrotolerant epsilonproteobacterium isolated from a pelagic redoxcline, and an emended description of the genus Sulfurimonas.</title>
        <authorList>
            <person name="Wang S."/>
            <person name="Jiang L."/>
            <person name="Shao Z."/>
        </authorList>
    </citation>
    <scope>NUCLEOTIDE SEQUENCE [LARGE SCALE GENOMIC DNA]</scope>
    <source>
        <strain evidence="7 8">B2</strain>
    </source>
</reference>
<proteinExistence type="inferred from homology"/>
<dbReference type="GO" id="GO:0004632">
    <property type="term" value="F:phosphopantothenate--cysteine ligase activity"/>
    <property type="evidence" value="ECO:0007669"/>
    <property type="project" value="UniProtKB-UniRule"/>
</dbReference>
<evidence type="ECO:0000313" key="8">
    <source>
        <dbReference type="Proteomes" id="UP000593910"/>
    </source>
</evidence>
<dbReference type="RefSeq" id="WP_193114595.1">
    <property type="nucleotide sequence ID" value="NZ_CP041165.1"/>
</dbReference>
<evidence type="ECO:0000256" key="3">
    <source>
        <dbReference type="HAMAP-Rule" id="MF_02225"/>
    </source>
</evidence>
<dbReference type="InterPro" id="IPR005252">
    <property type="entry name" value="CoaBC"/>
</dbReference>
<dbReference type="InterPro" id="IPR007085">
    <property type="entry name" value="DNA/pantothenate-metab_flavo_C"/>
</dbReference>
<keyword evidence="2 3" id="KW-0456">Lyase</keyword>
<feature type="binding site" evidence="3">
    <location>
        <position position="315"/>
    </location>
    <ligand>
        <name>CTP</name>
        <dbReference type="ChEBI" id="CHEBI:37563"/>
    </ligand>
</feature>
<comment type="catalytic activity">
    <reaction evidence="3 4">
        <text>(R)-4'-phosphopantothenate + L-cysteine + CTP = N-[(R)-4-phosphopantothenoyl]-L-cysteine + CMP + diphosphate + H(+)</text>
        <dbReference type="Rhea" id="RHEA:19397"/>
        <dbReference type="ChEBI" id="CHEBI:10986"/>
        <dbReference type="ChEBI" id="CHEBI:15378"/>
        <dbReference type="ChEBI" id="CHEBI:33019"/>
        <dbReference type="ChEBI" id="CHEBI:35235"/>
        <dbReference type="ChEBI" id="CHEBI:37563"/>
        <dbReference type="ChEBI" id="CHEBI:59458"/>
        <dbReference type="ChEBI" id="CHEBI:60377"/>
        <dbReference type="EC" id="6.3.2.5"/>
    </reaction>
</comment>
<dbReference type="GO" id="GO:0071513">
    <property type="term" value="C:phosphopantothenoylcysteine decarboxylase complex"/>
    <property type="evidence" value="ECO:0007669"/>
    <property type="project" value="TreeGrafter"/>
</dbReference>
<dbReference type="GO" id="GO:0046872">
    <property type="term" value="F:metal ion binding"/>
    <property type="evidence" value="ECO:0007669"/>
    <property type="project" value="UniProtKB-KW"/>
</dbReference>
<dbReference type="EC" id="6.3.2.5" evidence="3"/>
<dbReference type="EMBL" id="CP041165">
    <property type="protein sequence ID" value="QOP41175.1"/>
    <property type="molecule type" value="Genomic_DNA"/>
</dbReference>
<dbReference type="EC" id="4.1.1.36" evidence="3"/>
<comment type="pathway">
    <text evidence="3 4">Cofactor biosynthesis; coenzyme A biosynthesis; CoA from (R)-pantothenate: step 2/5.</text>
</comment>
<dbReference type="NCBIfam" id="TIGR00521">
    <property type="entry name" value="coaBC_dfp"/>
    <property type="match status" value="1"/>
</dbReference>
<accession>A0A7M1AUS3</accession>
<keyword evidence="8" id="KW-1185">Reference proteome</keyword>
<evidence type="ECO:0000256" key="2">
    <source>
        <dbReference type="ARBA" id="ARBA00023239"/>
    </source>
</evidence>
<keyword evidence="3 4" id="KW-0436">Ligase</keyword>
<comment type="caution">
    <text evidence="3">Lacks conserved residue(s) required for the propagation of feature annotation.</text>
</comment>
<comment type="catalytic activity">
    <reaction evidence="3 4">
        <text>N-[(R)-4-phosphopantothenoyl]-L-cysteine + H(+) = (R)-4'-phosphopantetheine + CO2</text>
        <dbReference type="Rhea" id="RHEA:16793"/>
        <dbReference type="ChEBI" id="CHEBI:15378"/>
        <dbReference type="ChEBI" id="CHEBI:16526"/>
        <dbReference type="ChEBI" id="CHEBI:59458"/>
        <dbReference type="ChEBI" id="CHEBI:61723"/>
        <dbReference type="EC" id="4.1.1.36"/>
    </reaction>
</comment>
<feature type="active site" description="Proton donor" evidence="3">
    <location>
        <position position="162"/>
    </location>
</feature>
<evidence type="ECO:0000259" key="6">
    <source>
        <dbReference type="Pfam" id="PF04127"/>
    </source>
</evidence>
<comment type="cofactor">
    <cofactor evidence="3">
        <name>FMN</name>
        <dbReference type="ChEBI" id="CHEBI:58210"/>
    </cofactor>
    <text evidence="3">Binds 1 FMN per subunit.</text>
</comment>
<keyword evidence="3" id="KW-0460">Magnesium</keyword>
<comment type="similarity">
    <text evidence="3 4">In the C-terminal section; belongs to the PPC synthetase family.</text>
</comment>
<evidence type="ECO:0000256" key="1">
    <source>
        <dbReference type="ARBA" id="ARBA00022793"/>
    </source>
</evidence>
<evidence type="ECO:0000313" key="7">
    <source>
        <dbReference type="EMBL" id="QOP41175.1"/>
    </source>
</evidence>
<feature type="domain" description="DNA/pantothenate metabolism flavoprotein C-terminal" evidence="6">
    <location>
        <begin position="191"/>
        <end position="268"/>
    </location>
</feature>
<dbReference type="Gene3D" id="3.40.50.10300">
    <property type="entry name" value="CoaB-like"/>
    <property type="match status" value="1"/>
</dbReference>
<evidence type="ECO:0000259" key="5">
    <source>
        <dbReference type="Pfam" id="PF02441"/>
    </source>
</evidence>
<feature type="domain" description="DNA/pantothenate metabolism flavoprotein C-terminal" evidence="6">
    <location>
        <begin position="276"/>
        <end position="420"/>
    </location>
</feature>
<comment type="similarity">
    <text evidence="3 4">In the N-terminal section; belongs to the HFCD (homo-oligomeric flavin containing Cys decarboxylase) superfamily.</text>
</comment>
<dbReference type="Pfam" id="PF04127">
    <property type="entry name" value="DFP"/>
    <property type="match status" value="2"/>
</dbReference>
<keyword evidence="3" id="KW-0511">Multifunctional enzyme</keyword>
<dbReference type="PANTHER" id="PTHR14359:SF6">
    <property type="entry name" value="PHOSPHOPANTOTHENOYLCYSTEINE DECARBOXYLASE"/>
    <property type="match status" value="1"/>
</dbReference>
<dbReference type="HAMAP" id="MF_02225">
    <property type="entry name" value="CoaBC"/>
    <property type="match status" value="1"/>
</dbReference>
<keyword evidence="3" id="KW-0479">Metal-binding</keyword>
<dbReference type="InterPro" id="IPR035929">
    <property type="entry name" value="CoaB-like_sf"/>
</dbReference>
<feature type="binding site" evidence="3">
    <location>
        <position position="305"/>
    </location>
    <ligand>
        <name>CTP</name>
        <dbReference type="ChEBI" id="CHEBI:37563"/>
    </ligand>
</feature>
<feature type="region of interest" description="Phosphopantothenoylcysteine decarboxylase" evidence="3">
    <location>
        <begin position="1"/>
        <end position="194"/>
    </location>
</feature>
<dbReference type="PANTHER" id="PTHR14359">
    <property type="entry name" value="HOMO-OLIGOMERIC FLAVIN CONTAINING CYS DECARBOXYLASE FAMILY"/>
    <property type="match status" value="1"/>
</dbReference>
<feature type="domain" description="Flavoprotein" evidence="5">
    <location>
        <begin position="11"/>
        <end position="175"/>
    </location>
</feature>
<evidence type="ECO:0000256" key="4">
    <source>
        <dbReference type="RuleBase" id="RU364078"/>
    </source>
</evidence>
<gene>
    <name evidence="3 7" type="primary">coaBC</name>
    <name evidence="7" type="ORF">FJR03_05235</name>
</gene>
<comment type="cofactor">
    <cofactor evidence="3">
        <name>Mg(2+)</name>
        <dbReference type="ChEBI" id="CHEBI:18420"/>
    </cofactor>
</comment>
<feature type="binding site" evidence="3">
    <location>
        <position position="349"/>
    </location>
    <ligand>
        <name>CTP</name>
        <dbReference type="ChEBI" id="CHEBI:37563"/>
    </ligand>
</feature>
<dbReference type="InterPro" id="IPR036551">
    <property type="entry name" value="Flavin_trans-like"/>
</dbReference>
<dbReference type="KEGG" id="smax:FJR03_05235"/>
<dbReference type="Proteomes" id="UP000593910">
    <property type="component" value="Chromosome"/>
</dbReference>
<name>A0A7M1AUS3_9BACT</name>
<comment type="pathway">
    <text evidence="3 4">Cofactor biosynthesis; coenzyme A biosynthesis; CoA from (R)-pantothenate: step 3/5.</text>
</comment>
<organism evidence="7 8">
    <name type="scientific">Sulfurimonas marina</name>
    <dbReference type="NCBI Taxonomy" id="2590551"/>
    <lineage>
        <taxon>Bacteria</taxon>
        <taxon>Pseudomonadati</taxon>
        <taxon>Campylobacterota</taxon>
        <taxon>Epsilonproteobacteria</taxon>
        <taxon>Campylobacterales</taxon>
        <taxon>Sulfurimonadaceae</taxon>
        <taxon>Sulfurimonas</taxon>
    </lineage>
</organism>
<feature type="binding site" evidence="3">
    <location>
        <position position="369"/>
    </location>
    <ligand>
        <name>CTP</name>
        <dbReference type="ChEBI" id="CHEBI:37563"/>
    </ligand>
</feature>
<dbReference type="GO" id="GO:0010181">
    <property type="term" value="F:FMN binding"/>
    <property type="evidence" value="ECO:0007669"/>
    <property type="project" value="UniProtKB-UniRule"/>
</dbReference>
<keyword evidence="3 4" id="KW-0285">Flavoprotein</keyword>
<dbReference type="Pfam" id="PF02441">
    <property type="entry name" value="Flavoprotein"/>
    <property type="match status" value="1"/>
</dbReference>
<dbReference type="SUPFAM" id="SSF52507">
    <property type="entry name" value="Homo-oligomeric flavin-containing Cys decarboxylases, HFCD"/>
    <property type="match status" value="1"/>
</dbReference>
<feature type="region of interest" description="Phosphopantothenate--cysteine ligase" evidence="3">
    <location>
        <begin position="195"/>
        <end position="427"/>
    </location>
</feature>
<comment type="function">
    <text evidence="3">Catalyzes two sequential steps in the biosynthesis of coenzyme A. In the first step cysteine is conjugated to 4'-phosphopantothenate to form 4-phosphopantothenoylcysteine. In the second step the latter compound is decarboxylated to form 4'-phosphopantotheine.</text>
</comment>